<dbReference type="KEGG" id="tsph:KIH39_12090"/>
<organism evidence="9 10">
    <name type="scientific">Telmatocola sphagniphila</name>
    <dbReference type="NCBI Taxonomy" id="1123043"/>
    <lineage>
        <taxon>Bacteria</taxon>
        <taxon>Pseudomonadati</taxon>
        <taxon>Planctomycetota</taxon>
        <taxon>Planctomycetia</taxon>
        <taxon>Gemmatales</taxon>
        <taxon>Gemmataceae</taxon>
    </lineage>
</organism>
<comment type="subcellular location">
    <subcellularLocation>
        <location evidence="1">Cell membrane</location>
        <topology evidence="1">Multi-pass membrane protein</topology>
    </subcellularLocation>
</comment>
<keyword evidence="2" id="KW-1003">Cell membrane</keyword>
<dbReference type="Pfam" id="PF09594">
    <property type="entry name" value="GT87"/>
    <property type="match status" value="1"/>
</dbReference>
<feature type="transmembrane region" description="Helical" evidence="8">
    <location>
        <begin position="283"/>
        <end position="300"/>
    </location>
</feature>
<keyword evidence="5 8" id="KW-1133">Transmembrane helix</keyword>
<dbReference type="EMBL" id="CP074694">
    <property type="protein sequence ID" value="QVL34611.1"/>
    <property type="molecule type" value="Genomic_DNA"/>
</dbReference>
<feature type="transmembrane region" description="Helical" evidence="8">
    <location>
        <begin position="7"/>
        <end position="25"/>
    </location>
</feature>
<keyword evidence="4 8" id="KW-0812">Transmembrane</keyword>
<feature type="transmembrane region" description="Helical" evidence="8">
    <location>
        <begin position="356"/>
        <end position="373"/>
    </location>
</feature>
<feature type="transmembrane region" description="Helical" evidence="8">
    <location>
        <begin position="379"/>
        <end position="397"/>
    </location>
</feature>
<keyword evidence="6 8" id="KW-0472">Membrane</keyword>
<protein>
    <submittedName>
        <fullName evidence="9">DUF2029 domain-containing protein</fullName>
    </submittedName>
</protein>
<evidence type="ECO:0000313" key="10">
    <source>
        <dbReference type="Proteomes" id="UP000676194"/>
    </source>
</evidence>
<evidence type="ECO:0000256" key="1">
    <source>
        <dbReference type="ARBA" id="ARBA00004651"/>
    </source>
</evidence>
<evidence type="ECO:0000256" key="5">
    <source>
        <dbReference type="ARBA" id="ARBA00022989"/>
    </source>
</evidence>
<gene>
    <name evidence="9" type="ORF">KIH39_12090</name>
</gene>
<feature type="transmembrane region" description="Helical" evidence="8">
    <location>
        <begin position="108"/>
        <end position="129"/>
    </location>
</feature>
<dbReference type="RefSeq" id="WP_213499764.1">
    <property type="nucleotide sequence ID" value="NZ_CP074694.1"/>
</dbReference>
<dbReference type="Proteomes" id="UP000676194">
    <property type="component" value="Chromosome"/>
</dbReference>
<dbReference type="GO" id="GO:0005886">
    <property type="term" value="C:plasma membrane"/>
    <property type="evidence" value="ECO:0007669"/>
    <property type="project" value="UniProtKB-SubCell"/>
</dbReference>
<evidence type="ECO:0000256" key="3">
    <source>
        <dbReference type="ARBA" id="ARBA00022679"/>
    </source>
</evidence>
<proteinExistence type="inferred from homology"/>
<feature type="transmembrane region" description="Helical" evidence="8">
    <location>
        <begin position="211"/>
        <end position="233"/>
    </location>
</feature>
<dbReference type="GO" id="GO:0016758">
    <property type="term" value="F:hexosyltransferase activity"/>
    <property type="evidence" value="ECO:0007669"/>
    <property type="project" value="InterPro"/>
</dbReference>
<feature type="transmembrane region" description="Helical" evidence="8">
    <location>
        <begin position="315"/>
        <end position="344"/>
    </location>
</feature>
<feature type="transmembrane region" description="Helical" evidence="8">
    <location>
        <begin position="135"/>
        <end position="164"/>
    </location>
</feature>
<evidence type="ECO:0000256" key="6">
    <source>
        <dbReference type="ARBA" id="ARBA00023136"/>
    </source>
</evidence>
<dbReference type="InterPro" id="IPR018584">
    <property type="entry name" value="GT87"/>
</dbReference>
<dbReference type="AlphaFoldDB" id="A0A8E6BBC6"/>
<comment type="similarity">
    <text evidence="7">Belongs to the glycosyltransferase 87 family.</text>
</comment>
<evidence type="ECO:0000256" key="7">
    <source>
        <dbReference type="ARBA" id="ARBA00024033"/>
    </source>
</evidence>
<feature type="transmembrane region" description="Helical" evidence="8">
    <location>
        <begin position="83"/>
        <end position="101"/>
    </location>
</feature>
<accession>A0A8E6BBC6</accession>
<name>A0A8E6BBC6_9BACT</name>
<evidence type="ECO:0000313" key="9">
    <source>
        <dbReference type="EMBL" id="QVL34611.1"/>
    </source>
</evidence>
<reference evidence="9" key="1">
    <citation type="submission" date="2021-05" db="EMBL/GenBank/DDBJ databases">
        <title>Complete genome sequence of the cellulolytic planctomycete Telmatocola sphagniphila SP2T and characterization of the first cellulase from planctomycetes.</title>
        <authorList>
            <person name="Rakitin A.L."/>
            <person name="Beletsky A.V."/>
            <person name="Naumoff D.G."/>
            <person name="Kulichevskaya I.S."/>
            <person name="Mardanov A.V."/>
            <person name="Ravin N.V."/>
            <person name="Dedysh S.N."/>
        </authorList>
    </citation>
    <scope>NUCLEOTIDE SEQUENCE</scope>
    <source>
        <strain evidence="9">SP2T</strain>
    </source>
</reference>
<keyword evidence="10" id="KW-1185">Reference proteome</keyword>
<feature type="transmembrane region" description="Helical" evidence="8">
    <location>
        <begin position="176"/>
        <end position="199"/>
    </location>
</feature>
<keyword evidence="3" id="KW-0808">Transferase</keyword>
<sequence>MRSILNILALVILLGIIGWRMSAFWNDPDVLPPDDFVEYWAAGKLNLHGENPYDPELLYPLERFEANRKDMDEFGPTPRERAVMMWNPPWTLTIAMPLGMLPARLGQLVWMLINFGIVGGCAFLLWRLYGGRSNHWWLALALSFVYMPTVYCISSGQISGWILLGATLFLYFEQKNWCYLAGAAGVLMAIKPHLVYLFWPVLLGYSFFHPRGWKIIAGGVGTGIVFTLIPLALNSQVLHQYLDAMGNRPPEQFKSPTLGTLLRIPFEEPTESIYTPLQRNFKLQFVPNLLGLLWLCYFAARQKSLNWNWRDKLPLVLLVSFVTAAYGAWPYDLLILLSAVIEIAAGVDRNSSRRNIFLSAGLFIAITLTMALMSAFKAYSFWFFWAGPTILTAYLLLRRIISSSAPVLSQID</sequence>
<evidence type="ECO:0000256" key="4">
    <source>
        <dbReference type="ARBA" id="ARBA00022692"/>
    </source>
</evidence>
<evidence type="ECO:0000256" key="2">
    <source>
        <dbReference type="ARBA" id="ARBA00022475"/>
    </source>
</evidence>
<evidence type="ECO:0000256" key="8">
    <source>
        <dbReference type="SAM" id="Phobius"/>
    </source>
</evidence>